<dbReference type="GO" id="GO:0000287">
    <property type="term" value="F:magnesium ion binding"/>
    <property type="evidence" value="ECO:0007669"/>
    <property type="project" value="InterPro"/>
</dbReference>
<feature type="chain" id="PRO_5042180850" description="inorganic diphosphatase" evidence="7">
    <location>
        <begin position="20"/>
        <end position="338"/>
    </location>
</feature>
<name>A0AAE8SZX2_9PEZI</name>
<accession>A0AAE8SZX2</accession>
<keyword evidence="9" id="KW-1185">Reference proteome</keyword>
<dbReference type="GO" id="GO:0006796">
    <property type="term" value="P:phosphate-containing compound metabolic process"/>
    <property type="evidence" value="ECO:0007669"/>
    <property type="project" value="InterPro"/>
</dbReference>
<reference evidence="8" key="1">
    <citation type="submission" date="2018-03" db="EMBL/GenBank/DDBJ databases">
        <authorList>
            <person name="Guldener U."/>
        </authorList>
    </citation>
    <scope>NUCLEOTIDE SEQUENCE</scope>
</reference>
<keyword evidence="6" id="KW-0460">Magnesium</keyword>
<organism evidence="8 9">
    <name type="scientific">Cephalotrichum gorgonifer</name>
    <dbReference type="NCBI Taxonomy" id="2041049"/>
    <lineage>
        <taxon>Eukaryota</taxon>
        <taxon>Fungi</taxon>
        <taxon>Dikarya</taxon>
        <taxon>Ascomycota</taxon>
        <taxon>Pezizomycotina</taxon>
        <taxon>Sordariomycetes</taxon>
        <taxon>Hypocreomycetidae</taxon>
        <taxon>Microascales</taxon>
        <taxon>Microascaceae</taxon>
        <taxon>Cephalotrichum</taxon>
    </lineage>
</organism>
<keyword evidence="4" id="KW-0479">Metal-binding</keyword>
<evidence type="ECO:0000256" key="1">
    <source>
        <dbReference type="ARBA" id="ARBA00001946"/>
    </source>
</evidence>
<dbReference type="GO" id="GO:0004427">
    <property type="term" value="F:inorganic diphosphate phosphatase activity"/>
    <property type="evidence" value="ECO:0007669"/>
    <property type="project" value="UniProtKB-EC"/>
</dbReference>
<keyword evidence="5" id="KW-0378">Hydrolase</keyword>
<feature type="signal peptide" evidence="7">
    <location>
        <begin position="1"/>
        <end position="19"/>
    </location>
</feature>
<dbReference type="Gene3D" id="3.90.80.10">
    <property type="entry name" value="Inorganic pyrophosphatase"/>
    <property type="match status" value="1"/>
</dbReference>
<dbReference type="Proteomes" id="UP001187682">
    <property type="component" value="Unassembled WGS sequence"/>
</dbReference>
<dbReference type="AlphaFoldDB" id="A0AAE8SZX2"/>
<dbReference type="SUPFAM" id="SSF50324">
    <property type="entry name" value="Inorganic pyrophosphatase"/>
    <property type="match status" value="1"/>
</dbReference>
<evidence type="ECO:0000256" key="5">
    <source>
        <dbReference type="ARBA" id="ARBA00022801"/>
    </source>
</evidence>
<dbReference type="CDD" id="cd00412">
    <property type="entry name" value="pyrophosphatase"/>
    <property type="match status" value="1"/>
</dbReference>
<comment type="caution">
    <text evidence="8">The sequence shown here is derived from an EMBL/GenBank/DDBJ whole genome shotgun (WGS) entry which is preliminary data.</text>
</comment>
<proteinExistence type="inferred from homology"/>
<dbReference type="EC" id="3.6.1.1" evidence="3"/>
<evidence type="ECO:0000256" key="2">
    <source>
        <dbReference type="ARBA" id="ARBA00006220"/>
    </source>
</evidence>
<dbReference type="InterPro" id="IPR036649">
    <property type="entry name" value="Pyrophosphatase_sf"/>
</dbReference>
<protein>
    <recommendedName>
        <fullName evidence="3">inorganic diphosphatase</fullName>
        <ecNumber evidence="3">3.6.1.1</ecNumber>
    </recommendedName>
</protein>
<comment type="cofactor">
    <cofactor evidence="1">
        <name>Mg(2+)</name>
        <dbReference type="ChEBI" id="CHEBI:18420"/>
    </cofactor>
</comment>
<dbReference type="EMBL" id="ONZQ02000016">
    <property type="protein sequence ID" value="SPO06497.1"/>
    <property type="molecule type" value="Genomic_DNA"/>
</dbReference>
<dbReference type="Pfam" id="PF00719">
    <property type="entry name" value="Pyrophosphatase"/>
    <property type="match status" value="1"/>
</dbReference>
<comment type="similarity">
    <text evidence="2">Belongs to the PPase family.</text>
</comment>
<evidence type="ECO:0000313" key="9">
    <source>
        <dbReference type="Proteomes" id="UP001187682"/>
    </source>
</evidence>
<dbReference type="PROSITE" id="PS00387">
    <property type="entry name" value="PPASE"/>
    <property type="match status" value="1"/>
</dbReference>
<dbReference type="GO" id="GO:0005737">
    <property type="term" value="C:cytoplasm"/>
    <property type="evidence" value="ECO:0007669"/>
    <property type="project" value="InterPro"/>
</dbReference>
<evidence type="ECO:0000256" key="7">
    <source>
        <dbReference type="SAM" id="SignalP"/>
    </source>
</evidence>
<sequence>MMSAKATLTALLLAGSALAKDQCVPKGNCSDTSVISDYSTLRLREVGARNTLDWRVWLLRDGKPISFWHDVPTYPDESNHQVVNMVVEIPRWTNGKLEIKRDEPLNPIFHDEKKDLPRFVENVWPHKSYPFLYGSVPQTWESPNFDHEFTNFPGDNDPVDIIDIGDNVGYVGQVKQVKVLGGLALNDGDETDWKVLAIDVNDPLAPLVNSVEDVEKYRPGLTKTYYDWFTYYKVARGDDVIPIVGEKWQEKAFIIDVLEDSHGFWKELVGGKVDPNEINYNQTSVDSIDSFISRCKTNAEFDIPKKNAKKPAAPVPEKYTWWYYLDADYKLIELPKSS</sequence>
<evidence type="ECO:0000256" key="4">
    <source>
        <dbReference type="ARBA" id="ARBA00022723"/>
    </source>
</evidence>
<gene>
    <name evidence="8" type="ORF">DNG_09187</name>
</gene>
<evidence type="ECO:0000313" key="8">
    <source>
        <dbReference type="EMBL" id="SPO06497.1"/>
    </source>
</evidence>
<keyword evidence="7" id="KW-0732">Signal</keyword>
<dbReference type="InterPro" id="IPR008162">
    <property type="entry name" value="Pyrophosphatase"/>
</dbReference>
<evidence type="ECO:0000256" key="6">
    <source>
        <dbReference type="ARBA" id="ARBA00022842"/>
    </source>
</evidence>
<dbReference type="PANTHER" id="PTHR10286">
    <property type="entry name" value="INORGANIC PYROPHOSPHATASE"/>
    <property type="match status" value="1"/>
</dbReference>
<evidence type="ECO:0000256" key="3">
    <source>
        <dbReference type="ARBA" id="ARBA00012146"/>
    </source>
</evidence>